<sequence length="458" mass="52534">MDISLRRVSELIREAGSTLQAAQQTCSKTDLLMLKTRSLCDDFNHNHSIRSPYIAAFLESQCRLMERIHECMAHQQRELQTEIGTIRGLAERKIRDLERVVAVLQDTAIDEGYLEFLLKERNRDSKPEGEIRTLFDFISTNNMEELKSELEVTLANHEREFKQCISSSFEKFDAVMGGYRTQFRAVVADLATSAEGEPSLPEELAEILDDNDEAGQEMATIIQNLTQHYDQCMKVREMQSGAYDPSETRELFGVVSNDSAELPKAAKALETVQIEVIENYEFCVKEVNALAQANALSPLNLASLDLVGSDESPLQTLMKSCLTSLRRFSNQQFKKDMESISDFSEDLIGHYNQFIKSYYNMMIEIRRRKTVAAKINKIIQEELRLKMEQVEASEAERRGNFWAENGDFLPNDLVLPDFIKYLASLPRFEIIQYEEHLPDIKDDSLLKLEKYIVYNLDG</sequence>
<organism evidence="8 9">
    <name type="scientific">Babjeviella inositovora NRRL Y-12698</name>
    <dbReference type="NCBI Taxonomy" id="984486"/>
    <lineage>
        <taxon>Eukaryota</taxon>
        <taxon>Fungi</taxon>
        <taxon>Dikarya</taxon>
        <taxon>Ascomycota</taxon>
        <taxon>Saccharomycotina</taxon>
        <taxon>Pichiomycetes</taxon>
        <taxon>Serinales incertae sedis</taxon>
        <taxon>Babjeviella</taxon>
    </lineage>
</organism>
<dbReference type="PANTHER" id="PTHR28005:SF1">
    <property type="entry name" value="AUTOPHAGY-RELATED PROTEIN 17"/>
    <property type="match status" value="1"/>
</dbReference>
<evidence type="ECO:0000313" key="8">
    <source>
        <dbReference type="EMBL" id="ODQ79309.1"/>
    </source>
</evidence>
<dbReference type="STRING" id="984486.A0A1E3QNM4"/>
<evidence type="ECO:0000256" key="2">
    <source>
        <dbReference type="ARBA" id="ARBA00013806"/>
    </source>
</evidence>
<dbReference type="InterPro" id="IPR007240">
    <property type="entry name" value="Atg17"/>
</dbReference>
<evidence type="ECO:0000256" key="5">
    <source>
        <dbReference type="ARBA" id="ARBA00023136"/>
    </source>
</evidence>
<keyword evidence="4 6" id="KW-0072">Autophagy</keyword>
<dbReference type="Proteomes" id="UP000094336">
    <property type="component" value="Unassembled WGS sequence"/>
</dbReference>
<dbReference type="PANTHER" id="PTHR28005">
    <property type="entry name" value="AUTOPHAGY-RELATED PROTEIN 17"/>
    <property type="match status" value="1"/>
</dbReference>
<comment type="function">
    <text evidence="6">Autophagy-specific protein that functions in response to autophagy-inducing signals as a scaffold to recruit other ATG proteins to organize preautophagosomal structure (PAS) formation. Modulates the timing and magnitude of the autophagy response, such as the size of the sequestering vesicles. Plays particularly a role in pexophagy and nucleophagy.</text>
</comment>
<feature type="domain" description="Autophagy protein ATG17-like" evidence="7">
    <location>
        <begin position="18"/>
        <end position="409"/>
    </location>
</feature>
<dbReference type="Pfam" id="PF04108">
    <property type="entry name" value="ATG17_like"/>
    <property type="match status" value="1"/>
</dbReference>
<keyword evidence="3 6" id="KW-0963">Cytoplasm</keyword>
<dbReference type="AlphaFoldDB" id="A0A1E3QNM4"/>
<evidence type="ECO:0000313" key="9">
    <source>
        <dbReference type="Proteomes" id="UP000094336"/>
    </source>
</evidence>
<dbReference type="EMBL" id="KV454432">
    <property type="protein sequence ID" value="ODQ79309.1"/>
    <property type="molecule type" value="Genomic_DNA"/>
</dbReference>
<evidence type="ECO:0000259" key="7">
    <source>
        <dbReference type="Pfam" id="PF04108"/>
    </source>
</evidence>
<dbReference type="GO" id="GO:1990316">
    <property type="term" value="C:Atg1/ULK1 kinase complex"/>
    <property type="evidence" value="ECO:0007669"/>
    <property type="project" value="TreeGrafter"/>
</dbReference>
<name>A0A1E3QNM4_9ASCO</name>
<proteinExistence type="inferred from homology"/>
<dbReference type="GO" id="GO:0034727">
    <property type="term" value="P:piecemeal microautophagy of the nucleus"/>
    <property type="evidence" value="ECO:0007669"/>
    <property type="project" value="TreeGrafter"/>
</dbReference>
<gene>
    <name evidence="8" type="ORF">BABINDRAFT_161721</name>
</gene>
<dbReference type="InterPro" id="IPR045326">
    <property type="entry name" value="ATG17-like_dom"/>
</dbReference>
<comment type="subcellular location">
    <subcellularLocation>
        <location evidence="6">Cytoplasm</location>
    </subcellularLocation>
    <subcellularLocation>
        <location evidence="6">Preautophagosomal structure membrane</location>
        <topology evidence="6">Peripheral membrane protein</topology>
    </subcellularLocation>
</comment>
<evidence type="ECO:0000256" key="1">
    <source>
        <dbReference type="ARBA" id="ARBA00006259"/>
    </source>
</evidence>
<evidence type="ECO:0000256" key="4">
    <source>
        <dbReference type="ARBA" id="ARBA00023006"/>
    </source>
</evidence>
<keyword evidence="5" id="KW-0472">Membrane</keyword>
<dbReference type="GO" id="GO:0000422">
    <property type="term" value="P:autophagy of mitochondrion"/>
    <property type="evidence" value="ECO:0007669"/>
    <property type="project" value="TreeGrafter"/>
</dbReference>
<evidence type="ECO:0000256" key="3">
    <source>
        <dbReference type="ARBA" id="ARBA00022490"/>
    </source>
</evidence>
<dbReference type="GO" id="GO:0060090">
    <property type="term" value="F:molecular adaptor activity"/>
    <property type="evidence" value="ECO:0007669"/>
    <property type="project" value="TreeGrafter"/>
</dbReference>
<keyword evidence="9" id="KW-1185">Reference proteome</keyword>
<dbReference type="GO" id="GO:0000045">
    <property type="term" value="P:autophagosome assembly"/>
    <property type="evidence" value="ECO:0007669"/>
    <property type="project" value="TreeGrafter"/>
</dbReference>
<dbReference type="OrthoDB" id="1937984at2759"/>
<dbReference type="RefSeq" id="XP_018984637.1">
    <property type="nucleotide sequence ID" value="XM_019128972.1"/>
</dbReference>
<reference evidence="9" key="1">
    <citation type="submission" date="2016-05" db="EMBL/GenBank/DDBJ databases">
        <title>Comparative genomics of biotechnologically important yeasts.</title>
        <authorList>
            <consortium name="DOE Joint Genome Institute"/>
            <person name="Riley R."/>
            <person name="Haridas S."/>
            <person name="Wolfe K.H."/>
            <person name="Lopes M.R."/>
            <person name="Hittinger C.T."/>
            <person name="Goker M."/>
            <person name="Salamov A."/>
            <person name="Wisecaver J."/>
            <person name="Long T.M."/>
            <person name="Aerts A.L."/>
            <person name="Barry K."/>
            <person name="Choi C."/>
            <person name="Clum A."/>
            <person name="Coughlan A.Y."/>
            <person name="Deshpande S."/>
            <person name="Douglass A.P."/>
            <person name="Hanson S.J."/>
            <person name="Klenk H.-P."/>
            <person name="Labutti K."/>
            <person name="Lapidus A."/>
            <person name="Lindquist E."/>
            <person name="Lipzen A."/>
            <person name="Meier-Kolthoff J.P."/>
            <person name="Ohm R.A."/>
            <person name="Otillar R.P."/>
            <person name="Pangilinan J."/>
            <person name="Peng Y."/>
            <person name="Rokas A."/>
            <person name="Rosa C.A."/>
            <person name="Scheuner C."/>
            <person name="Sibirny A.A."/>
            <person name="Slot J.C."/>
            <person name="Stielow J.B."/>
            <person name="Sun H."/>
            <person name="Kurtzman C.P."/>
            <person name="Blackwell M."/>
            <person name="Grigoriev I.V."/>
            <person name="Jeffries T.W."/>
        </authorList>
    </citation>
    <scope>NUCLEOTIDE SEQUENCE [LARGE SCALE GENOMIC DNA]</scope>
    <source>
        <strain evidence="9">NRRL Y-12698</strain>
    </source>
</reference>
<dbReference type="GeneID" id="30146825"/>
<comment type="similarity">
    <text evidence="1 6">Belongs to the ATG17 family.</text>
</comment>
<dbReference type="GO" id="GO:0030295">
    <property type="term" value="F:protein kinase activator activity"/>
    <property type="evidence" value="ECO:0007669"/>
    <property type="project" value="TreeGrafter"/>
</dbReference>
<protein>
    <recommendedName>
        <fullName evidence="2 6">Autophagy-related protein 17</fullName>
    </recommendedName>
</protein>
<evidence type="ECO:0000256" key="6">
    <source>
        <dbReference type="RuleBase" id="RU368080"/>
    </source>
</evidence>
<accession>A0A1E3QNM4</accession>
<dbReference type="GO" id="GO:0034045">
    <property type="term" value="C:phagophore assembly site membrane"/>
    <property type="evidence" value="ECO:0007669"/>
    <property type="project" value="UniProtKB-SubCell"/>
</dbReference>